<dbReference type="AlphaFoldDB" id="A0A1M7BHL6"/>
<gene>
    <name evidence="1" type="ORF">NCTC13533_00318</name>
</gene>
<accession>A0A376DN50</accession>
<evidence type="ECO:0000313" key="1">
    <source>
        <dbReference type="EMBL" id="STC92314.1"/>
    </source>
</evidence>
<dbReference type="Proteomes" id="UP000255224">
    <property type="component" value="Unassembled WGS sequence"/>
</dbReference>
<protein>
    <submittedName>
        <fullName evidence="1">Uncharacterized protein</fullName>
    </submittedName>
</protein>
<dbReference type="RefSeq" id="WP_164466085.1">
    <property type="nucleotide sequence ID" value="NZ_CP033920.1"/>
</dbReference>
<reference evidence="1 2" key="1">
    <citation type="submission" date="2018-06" db="EMBL/GenBank/DDBJ databases">
        <authorList>
            <consortium name="Pathogen Informatics"/>
            <person name="Doyle S."/>
        </authorList>
    </citation>
    <scope>NUCLEOTIDE SEQUENCE [LARGE SCALE GENOMIC DNA]</scope>
    <source>
        <strain evidence="1 2">NCTC13533</strain>
    </source>
</reference>
<proteinExistence type="predicted"/>
<accession>A0A1M7BHL6</accession>
<sequence>MKTKKHLNARKLDRQELKNLKGGDINRDKVCCTSNEDGYCCEWAINIQNCRYIFC</sequence>
<evidence type="ECO:0000313" key="2">
    <source>
        <dbReference type="Proteomes" id="UP000255224"/>
    </source>
</evidence>
<name>A0A1M7BHL6_CHRCU</name>
<organism evidence="1 2">
    <name type="scientific">Chryseobacterium carnipullorum</name>
    <dbReference type="NCBI Taxonomy" id="1124835"/>
    <lineage>
        <taxon>Bacteria</taxon>
        <taxon>Pseudomonadati</taxon>
        <taxon>Bacteroidota</taxon>
        <taxon>Flavobacteriia</taxon>
        <taxon>Flavobacteriales</taxon>
        <taxon>Weeksellaceae</taxon>
        <taxon>Chryseobacterium group</taxon>
        <taxon>Chryseobacterium</taxon>
    </lineage>
</organism>
<dbReference type="EMBL" id="UFVQ01000003">
    <property type="protein sequence ID" value="STC92314.1"/>
    <property type="molecule type" value="Genomic_DNA"/>
</dbReference>